<dbReference type="InterPro" id="IPR009045">
    <property type="entry name" value="Zn_M74/Hedgehog-like"/>
</dbReference>
<dbReference type="GO" id="GO:0046872">
    <property type="term" value="F:metal ion binding"/>
    <property type="evidence" value="ECO:0007669"/>
    <property type="project" value="UniProtKB-KW"/>
</dbReference>
<keyword evidence="3" id="KW-0645">Protease</keyword>
<proteinExistence type="inferred from homology"/>
<dbReference type="Gene3D" id="3.30.1380.10">
    <property type="match status" value="1"/>
</dbReference>
<evidence type="ECO:0000256" key="10">
    <source>
        <dbReference type="ARBA" id="ARBA00093448"/>
    </source>
</evidence>
<comment type="cofactor">
    <cofactor evidence="1">
        <name>Zn(2+)</name>
        <dbReference type="ChEBI" id="CHEBI:29105"/>
    </cofactor>
</comment>
<evidence type="ECO:0000256" key="4">
    <source>
        <dbReference type="ARBA" id="ARBA00022723"/>
    </source>
</evidence>
<dbReference type="GO" id="GO:0006508">
    <property type="term" value="P:proteolysis"/>
    <property type="evidence" value="ECO:0007669"/>
    <property type="project" value="UniProtKB-KW"/>
</dbReference>
<evidence type="ECO:0000256" key="6">
    <source>
        <dbReference type="ARBA" id="ARBA00022801"/>
    </source>
</evidence>
<evidence type="ECO:0000256" key="9">
    <source>
        <dbReference type="ARBA" id="ARBA00023316"/>
    </source>
</evidence>
<reference evidence="13" key="1">
    <citation type="journal article" date="2024" name="Syst. Appl. Microbiol.">
        <title>First single-strain enrichments of Electrothrix cable bacteria, description of E. aestuarii sp. nov. and E. rattekaaiensis sp. nov., and proposal of a cable bacteria taxonomy following the rules of the SeqCode.</title>
        <authorList>
            <person name="Plum-Jensen L.E."/>
            <person name="Schramm A."/>
            <person name="Marshall I.P.G."/>
        </authorList>
    </citation>
    <scope>NUCLEOTIDE SEQUENCE</scope>
    <source>
        <strain evidence="13">Rat1</strain>
    </source>
</reference>
<keyword evidence="5 12" id="KW-0732">Signal</keyword>
<evidence type="ECO:0000256" key="3">
    <source>
        <dbReference type="ARBA" id="ARBA00022670"/>
    </source>
</evidence>
<evidence type="ECO:0000256" key="11">
    <source>
        <dbReference type="ARBA" id="ARBA00093666"/>
    </source>
</evidence>
<protein>
    <recommendedName>
        <fullName evidence="11">Murein endopeptidase K</fullName>
    </recommendedName>
</protein>
<sequence>MKRRSFLLLGAKTAAGILLTQTAPVWAGIARISGVTEEHTPRTLSFYHTHTREQLDITYAIGETYNQEALDALNLYLRDFRTAEVHPIDPALLDILWTIQQKMGCTSCYEVISGYRSPATNSQLHSKSKGVAKRSLHMQGMAIDVRLTGQQTNKLRDCAISLKAGGVGYYAASDFVHIDTGRVRTW</sequence>
<keyword evidence="4" id="KW-0479">Metal-binding</keyword>
<comment type="pathway">
    <text evidence="2">Cell wall biogenesis; cell wall polysaccharide biosynthesis.</text>
</comment>
<keyword evidence="6" id="KW-0378">Hydrolase</keyword>
<comment type="similarity">
    <text evidence="10">Belongs to the peptidase M15 family.</text>
</comment>
<evidence type="ECO:0000256" key="12">
    <source>
        <dbReference type="SAM" id="SignalP"/>
    </source>
</evidence>
<evidence type="ECO:0000256" key="1">
    <source>
        <dbReference type="ARBA" id="ARBA00001947"/>
    </source>
</evidence>
<evidence type="ECO:0000256" key="2">
    <source>
        <dbReference type="ARBA" id="ARBA00004776"/>
    </source>
</evidence>
<dbReference type="AlphaFoldDB" id="A0AAU8LUT0"/>
<organism evidence="13">
    <name type="scientific">Candidatus Electrothrix aestuarii</name>
    <dbReference type="NCBI Taxonomy" id="3062594"/>
    <lineage>
        <taxon>Bacteria</taxon>
        <taxon>Pseudomonadati</taxon>
        <taxon>Thermodesulfobacteriota</taxon>
        <taxon>Desulfobulbia</taxon>
        <taxon>Desulfobulbales</taxon>
        <taxon>Desulfobulbaceae</taxon>
        <taxon>Candidatus Electrothrix</taxon>
    </lineage>
</organism>
<dbReference type="SUPFAM" id="SSF55166">
    <property type="entry name" value="Hedgehog/DD-peptidase"/>
    <property type="match status" value="1"/>
</dbReference>
<dbReference type="KEGG" id="eaj:Q3M24_20435"/>
<accession>A0AAU8LUT0</accession>
<keyword evidence="8" id="KW-0482">Metalloprotease</keyword>
<dbReference type="PANTHER" id="PTHR37425:SF1">
    <property type="entry name" value="OUTER MEMBRANE PROTEIN"/>
    <property type="match status" value="1"/>
</dbReference>
<dbReference type="GO" id="GO:0008237">
    <property type="term" value="F:metallopeptidase activity"/>
    <property type="evidence" value="ECO:0007669"/>
    <property type="project" value="UniProtKB-KW"/>
</dbReference>
<reference evidence="13" key="2">
    <citation type="submission" date="2024-06" db="EMBL/GenBank/DDBJ databases">
        <authorList>
            <person name="Plum-Jensen L.E."/>
            <person name="Schramm A."/>
            <person name="Marshall I.P.G."/>
        </authorList>
    </citation>
    <scope>NUCLEOTIDE SEQUENCE</scope>
    <source>
        <strain evidence="13">Rat1</strain>
    </source>
</reference>
<evidence type="ECO:0000256" key="7">
    <source>
        <dbReference type="ARBA" id="ARBA00022833"/>
    </source>
</evidence>
<feature type="chain" id="PRO_5043952958" description="Murein endopeptidase K" evidence="12">
    <location>
        <begin position="28"/>
        <end position="186"/>
    </location>
</feature>
<gene>
    <name evidence="13" type="ORF">Q3M24_20435</name>
</gene>
<dbReference type="InterPro" id="IPR010275">
    <property type="entry name" value="MepK"/>
</dbReference>
<dbReference type="CDD" id="cd14844">
    <property type="entry name" value="Zn-DD-carboxypeptidase_like"/>
    <property type="match status" value="1"/>
</dbReference>
<evidence type="ECO:0000313" key="13">
    <source>
        <dbReference type="EMBL" id="XCN72632.1"/>
    </source>
</evidence>
<keyword evidence="9" id="KW-0961">Cell wall biogenesis/degradation</keyword>
<feature type="signal peptide" evidence="12">
    <location>
        <begin position="1"/>
        <end position="27"/>
    </location>
</feature>
<keyword evidence="7" id="KW-0862">Zinc</keyword>
<dbReference type="PANTHER" id="PTHR37425">
    <property type="match status" value="1"/>
</dbReference>
<dbReference type="EMBL" id="CP159373">
    <property type="protein sequence ID" value="XCN72632.1"/>
    <property type="molecule type" value="Genomic_DNA"/>
</dbReference>
<name>A0AAU8LUT0_9BACT</name>
<evidence type="ECO:0000256" key="8">
    <source>
        <dbReference type="ARBA" id="ARBA00023049"/>
    </source>
</evidence>
<evidence type="ECO:0000256" key="5">
    <source>
        <dbReference type="ARBA" id="ARBA00022729"/>
    </source>
</evidence>
<dbReference type="Pfam" id="PF05951">
    <property type="entry name" value="Peptidase_M15_2"/>
    <property type="match status" value="1"/>
</dbReference>
<dbReference type="GO" id="GO:0071555">
    <property type="term" value="P:cell wall organization"/>
    <property type="evidence" value="ECO:0007669"/>
    <property type="project" value="UniProtKB-KW"/>
</dbReference>